<dbReference type="AlphaFoldDB" id="A0A0F9MSQ7"/>
<evidence type="ECO:0000313" key="5">
    <source>
        <dbReference type="EMBL" id="KKM79730.1"/>
    </source>
</evidence>
<keyword evidence="3" id="KW-0378">Hydrolase</keyword>
<comment type="similarity">
    <text evidence="1">Belongs to the GPN-loop GTPase family.</text>
</comment>
<name>A0A0F9MSQ7_9ZZZZ</name>
<accession>A0A0F9MSQ7</accession>
<dbReference type="Gene3D" id="3.40.50.300">
    <property type="entry name" value="P-loop containing nucleotide triphosphate hydrolases"/>
    <property type="match status" value="1"/>
</dbReference>
<protein>
    <recommendedName>
        <fullName evidence="6">GTPase</fullName>
    </recommendedName>
</protein>
<comment type="caution">
    <text evidence="5">The sequence shown here is derived from an EMBL/GenBank/DDBJ whole genome shotgun (WGS) entry which is preliminary data.</text>
</comment>
<organism evidence="5">
    <name type="scientific">marine sediment metagenome</name>
    <dbReference type="NCBI Taxonomy" id="412755"/>
    <lineage>
        <taxon>unclassified sequences</taxon>
        <taxon>metagenomes</taxon>
        <taxon>ecological metagenomes</taxon>
    </lineage>
</organism>
<dbReference type="PANTHER" id="PTHR21231">
    <property type="entry name" value="XPA-BINDING PROTEIN 1-RELATED"/>
    <property type="match status" value="1"/>
</dbReference>
<dbReference type="InterPro" id="IPR004130">
    <property type="entry name" value="Gpn"/>
</dbReference>
<evidence type="ECO:0000256" key="1">
    <source>
        <dbReference type="ARBA" id="ARBA00005290"/>
    </source>
</evidence>
<reference evidence="5" key="1">
    <citation type="journal article" date="2015" name="Nature">
        <title>Complex archaea that bridge the gap between prokaryotes and eukaryotes.</title>
        <authorList>
            <person name="Spang A."/>
            <person name="Saw J.H."/>
            <person name="Jorgensen S.L."/>
            <person name="Zaremba-Niedzwiedzka K."/>
            <person name="Martijn J."/>
            <person name="Lind A.E."/>
            <person name="van Eijk R."/>
            <person name="Schleper C."/>
            <person name="Guy L."/>
            <person name="Ettema T.J."/>
        </authorList>
    </citation>
    <scope>NUCLEOTIDE SEQUENCE</scope>
</reference>
<evidence type="ECO:0000256" key="4">
    <source>
        <dbReference type="ARBA" id="ARBA00023134"/>
    </source>
</evidence>
<gene>
    <name evidence="5" type="ORF">LCGC14_1347000</name>
</gene>
<dbReference type="InterPro" id="IPR027417">
    <property type="entry name" value="P-loop_NTPase"/>
</dbReference>
<dbReference type="EMBL" id="LAZR01008295">
    <property type="protein sequence ID" value="KKM79730.1"/>
    <property type="molecule type" value="Genomic_DNA"/>
</dbReference>
<evidence type="ECO:0008006" key="6">
    <source>
        <dbReference type="Google" id="ProtNLM"/>
    </source>
</evidence>
<evidence type="ECO:0000256" key="3">
    <source>
        <dbReference type="ARBA" id="ARBA00022801"/>
    </source>
</evidence>
<keyword evidence="2" id="KW-0547">Nucleotide-binding</keyword>
<dbReference type="Pfam" id="PF03029">
    <property type="entry name" value="ATP_bind_1"/>
    <property type="match status" value="1"/>
</dbReference>
<dbReference type="PANTHER" id="PTHR21231:SF8">
    <property type="entry name" value="GPN-LOOP GTPASE 1"/>
    <property type="match status" value="1"/>
</dbReference>
<dbReference type="GO" id="GO:0003924">
    <property type="term" value="F:GTPase activity"/>
    <property type="evidence" value="ECO:0007669"/>
    <property type="project" value="TreeGrafter"/>
</dbReference>
<keyword evidence="4" id="KW-0342">GTP-binding</keyword>
<sequence length="256" mass="28874">MNYILGTAGSGKSTLTGQMKDYVLNRDPEISAITLNLDPGVKVLSYEPDIDIRDYIILGDVMEEYGLGPNGAMILAADLMVNFLDDLKDDIDEYNADWIFVDTAGQLELFAFRETGPLIASTLGFGSIQRAVTFLFDSNFVLRPNGFISTLLLAASVQFRFKNISQINVLSKVDLLDEDQIDMIVNWSQDFHALEDSTNEREKGLIRELSMLLSEVFIQLGSTSELISCSVREENGLDLYYGYLQRIFDYDKSRFY</sequence>
<evidence type="ECO:0000256" key="2">
    <source>
        <dbReference type="ARBA" id="ARBA00022741"/>
    </source>
</evidence>
<dbReference type="GO" id="GO:0005525">
    <property type="term" value="F:GTP binding"/>
    <property type="evidence" value="ECO:0007669"/>
    <property type="project" value="UniProtKB-KW"/>
</dbReference>
<dbReference type="SUPFAM" id="SSF52540">
    <property type="entry name" value="P-loop containing nucleoside triphosphate hydrolases"/>
    <property type="match status" value="1"/>
</dbReference>
<proteinExistence type="inferred from homology"/>